<dbReference type="InterPro" id="IPR036388">
    <property type="entry name" value="WH-like_DNA-bd_sf"/>
</dbReference>
<dbReference type="Gene3D" id="1.10.533.10">
    <property type="entry name" value="Death Domain, Fas"/>
    <property type="match status" value="1"/>
</dbReference>
<accession>A0A1B6I686</accession>
<dbReference type="InterPro" id="IPR048975">
    <property type="entry name" value="WHD_APAF1"/>
</dbReference>
<dbReference type="PRINTS" id="PR00364">
    <property type="entry name" value="DISEASERSIST"/>
</dbReference>
<dbReference type="PANTHER" id="PTHR22845">
    <property type="entry name" value="APOPTOTIC PROTEASE-ACTIVATING FACTOR 1"/>
    <property type="match status" value="1"/>
</dbReference>
<dbReference type="PROSITE" id="PS50209">
    <property type="entry name" value="CARD"/>
    <property type="match status" value="1"/>
</dbReference>
<dbReference type="GO" id="GO:0005829">
    <property type="term" value="C:cytosol"/>
    <property type="evidence" value="ECO:0007669"/>
    <property type="project" value="UniProtKB-ARBA"/>
</dbReference>
<dbReference type="Gene3D" id="1.10.8.430">
    <property type="entry name" value="Helical domain of apoptotic protease-activating factors"/>
    <property type="match status" value="1"/>
</dbReference>
<proteinExistence type="predicted"/>
<dbReference type="SUPFAM" id="SSF47986">
    <property type="entry name" value="DEATH domain"/>
    <property type="match status" value="1"/>
</dbReference>
<organism evidence="4">
    <name type="scientific">Homalodisca liturata</name>
    <dbReference type="NCBI Taxonomy" id="320908"/>
    <lineage>
        <taxon>Eukaryota</taxon>
        <taxon>Metazoa</taxon>
        <taxon>Ecdysozoa</taxon>
        <taxon>Arthropoda</taxon>
        <taxon>Hexapoda</taxon>
        <taxon>Insecta</taxon>
        <taxon>Pterygota</taxon>
        <taxon>Neoptera</taxon>
        <taxon>Paraneoptera</taxon>
        <taxon>Hemiptera</taxon>
        <taxon>Auchenorrhyncha</taxon>
        <taxon>Membracoidea</taxon>
        <taxon>Cicadellidae</taxon>
        <taxon>Cicadellinae</taxon>
        <taxon>Proconiini</taxon>
        <taxon>Homalodisca</taxon>
    </lineage>
</organism>
<name>A0A1B6I686_9HEMI</name>
<dbReference type="InterPro" id="IPR027417">
    <property type="entry name" value="P-loop_NTPase"/>
</dbReference>
<dbReference type="AlphaFoldDB" id="A0A1B6I686"/>
<dbReference type="Gene3D" id="1.10.10.10">
    <property type="entry name" value="Winged helix-like DNA-binding domain superfamily/Winged helix DNA-binding domain"/>
    <property type="match status" value="1"/>
</dbReference>
<evidence type="ECO:0000256" key="2">
    <source>
        <dbReference type="ARBA" id="ARBA00022737"/>
    </source>
</evidence>
<sequence>MDTVKREILNSNRELIISDLHGDVFVSLQDKGVLTKEEYDSLVSLDPQEKKNELLLNILFDKNDGLEQLIDSLKDWYPWVEFELNESLKNVSSKKASWVEAVVENLIPALPRRNVSRTVLLNQTRAELRQLQKGHYVVLIGMSGCGKSTLASEALNHDLLIENFEGKVIWLSCGPEAYTGDENELLGLMIQLNERLCNEDLVTDGKTVNLKTLKIKLYKRFHESRFKEGLLVLDGVNSEEIIEALNIGCKTLVTTHDENVMNKQGNRYKAIKVNEGFTEEESLFHLASCVGLSVENLPSQAKLIHLNGKGHPLVMSLIGAHLEDQQEEARNNQKPWKSCLDVLINKDYGNLKRQSYGGVKVMPNTIDLCINNLAPEKQNKYQDFALFVEDVNIKTEVLEILWELSSFEVTKLMDEFLTKSLVVRKYNTGKKYYVYAVHDLLLYHL</sequence>
<dbReference type="CDD" id="cd01671">
    <property type="entry name" value="CARD"/>
    <property type="match status" value="1"/>
</dbReference>
<gene>
    <name evidence="4" type="ORF">g.28631</name>
</gene>
<feature type="non-terminal residue" evidence="4">
    <location>
        <position position="445"/>
    </location>
</feature>
<dbReference type="InterPro" id="IPR001315">
    <property type="entry name" value="CARD"/>
</dbReference>
<feature type="domain" description="CARD" evidence="3">
    <location>
        <begin position="1"/>
        <end position="64"/>
    </location>
</feature>
<keyword evidence="2" id="KW-0677">Repeat</keyword>
<dbReference type="InterPro" id="IPR011029">
    <property type="entry name" value="DEATH-like_dom_sf"/>
</dbReference>
<dbReference type="Pfam" id="PF00931">
    <property type="entry name" value="NB-ARC"/>
    <property type="match status" value="1"/>
</dbReference>
<keyword evidence="1" id="KW-0053">Apoptosis</keyword>
<evidence type="ECO:0000259" key="3">
    <source>
        <dbReference type="PROSITE" id="PS50209"/>
    </source>
</evidence>
<evidence type="ECO:0000256" key="1">
    <source>
        <dbReference type="ARBA" id="ARBA00022703"/>
    </source>
</evidence>
<dbReference type="EMBL" id="GECU01025283">
    <property type="protein sequence ID" value="JAS82423.1"/>
    <property type="molecule type" value="Transcribed_RNA"/>
</dbReference>
<dbReference type="GO" id="GO:0042981">
    <property type="term" value="P:regulation of apoptotic process"/>
    <property type="evidence" value="ECO:0007669"/>
    <property type="project" value="InterPro"/>
</dbReference>
<dbReference type="InterPro" id="IPR042197">
    <property type="entry name" value="Apaf_helical"/>
</dbReference>
<reference evidence="4" key="1">
    <citation type="submission" date="2015-11" db="EMBL/GenBank/DDBJ databases">
        <title>De novo transcriptome assembly of four potential Pierce s Disease insect vectors from Arizona vineyards.</title>
        <authorList>
            <person name="Tassone E.E."/>
        </authorList>
    </citation>
    <scope>NUCLEOTIDE SEQUENCE</scope>
</reference>
<dbReference type="Pfam" id="PF21296">
    <property type="entry name" value="WHD_APAF1"/>
    <property type="match status" value="1"/>
</dbReference>
<dbReference type="PANTHER" id="PTHR22845:SF5">
    <property type="entry name" value="APOPTOTIC PROTEASE-ACTIVATING FACTOR 1"/>
    <property type="match status" value="1"/>
</dbReference>
<dbReference type="InterPro" id="IPR002182">
    <property type="entry name" value="NB-ARC"/>
</dbReference>
<evidence type="ECO:0000313" key="4">
    <source>
        <dbReference type="EMBL" id="JAS82423.1"/>
    </source>
</evidence>
<dbReference type="SUPFAM" id="SSF52540">
    <property type="entry name" value="P-loop containing nucleoside triphosphate hydrolases"/>
    <property type="match status" value="1"/>
</dbReference>
<dbReference type="GO" id="GO:0006915">
    <property type="term" value="P:apoptotic process"/>
    <property type="evidence" value="ECO:0007669"/>
    <property type="project" value="UniProtKB-KW"/>
</dbReference>
<dbReference type="Gene3D" id="3.40.50.300">
    <property type="entry name" value="P-loop containing nucleotide triphosphate hydrolases"/>
    <property type="match status" value="1"/>
</dbReference>
<dbReference type="GO" id="GO:0043531">
    <property type="term" value="F:ADP binding"/>
    <property type="evidence" value="ECO:0007669"/>
    <property type="project" value="InterPro"/>
</dbReference>
<protein>
    <recommendedName>
        <fullName evidence="3">CARD domain-containing protein</fullName>
    </recommendedName>
</protein>